<dbReference type="Proteomes" id="UP000230758">
    <property type="component" value="Unassembled WGS sequence"/>
</dbReference>
<evidence type="ECO:0000256" key="2">
    <source>
        <dbReference type="ARBA" id="ARBA00022771"/>
    </source>
</evidence>
<protein>
    <recommendedName>
        <fullName evidence="6">Zinc finger DksA/TraR C4-type domain-containing protein</fullName>
    </recommendedName>
</protein>
<proteinExistence type="predicted"/>
<keyword evidence="2" id="KW-0863">Zinc-finger</keyword>
<dbReference type="Pfam" id="PF01258">
    <property type="entry name" value="zf-dskA_traR"/>
    <property type="match status" value="1"/>
</dbReference>
<dbReference type="InterPro" id="IPR037187">
    <property type="entry name" value="DnaK_N"/>
</dbReference>
<dbReference type="PANTHER" id="PTHR33823:SF4">
    <property type="entry name" value="GENERAL STRESS PROTEIN 16O"/>
    <property type="match status" value="1"/>
</dbReference>
<gene>
    <name evidence="7" type="ORF">CO185_02290</name>
</gene>
<sequence>MAIDYKHFEQKLEEEKALLRKELEKVGRRNPDNLADWEATPSDRDSSQADENTVADSIEDYEEHTAIVNTLEARYVDIRNALEKIKNSTYGLCEVCGGEIDLERLEANPSARTCLKHIA</sequence>
<evidence type="ECO:0000313" key="8">
    <source>
        <dbReference type="Proteomes" id="UP000230758"/>
    </source>
</evidence>
<dbReference type="SUPFAM" id="SSF57716">
    <property type="entry name" value="Glucocorticoid receptor-like (DNA-binding domain)"/>
    <property type="match status" value="1"/>
</dbReference>
<feature type="zinc finger region" description="dksA C4-type" evidence="4">
    <location>
        <begin position="93"/>
        <end position="117"/>
    </location>
</feature>
<dbReference type="SUPFAM" id="SSF109635">
    <property type="entry name" value="DnaK suppressor protein DksA, alpha-hairpin domain"/>
    <property type="match status" value="1"/>
</dbReference>
<feature type="region of interest" description="Disordered" evidence="5">
    <location>
        <begin position="30"/>
        <end position="54"/>
    </location>
</feature>
<dbReference type="PROSITE" id="PS51128">
    <property type="entry name" value="ZF_DKSA_2"/>
    <property type="match status" value="1"/>
</dbReference>
<accession>A0A2M7WRJ5</accession>
<evidence type="ECO:0000256" key="1">
    <source>
        <dbReference type="ARBA" id="ARBA00022723"/>
    </source>
</evidence>
<evidence type="ECO:0000256" key="3">
    <source>
        <dbReference type="ARBA" id="ARBA00022833"/>
    </source>
</evidence>
<dbReference type="AlphaFoldDB" id="A0A2M7WRJ5"/>
<evidence type="ECO:0000313" key="7">
    <source>
        <dbReference type="EMBL" id="PJA32630.1"/>
    </source>
</evidence>
<dbReference type="Gene3D" id="1.20.120.910">
    <property type="entry name" value="DksA, coiled-coil domain"/>
    <property type="match status" value="1"/>
</dbReference>
<keyword evidence="1" id="KW-0479">Metal-binding</keyword>
<evidence type="ECO:0000256" key="4">
    <source>
        <dbReference type="PROSITE-ProRule" id="PRU00510"/>
    </source>
</evidence>
<name>A0A2M7WRJ5_9BACT</name>
<dbReference type="EMBL" id="PFXF01000025">
    <property type="protein sequence ID" value="PJA32630.1"/>
    <property type="molecule type" value="Genomic_DNA"/>
</dbReference>
<comment type="caution">
    <text evidence="7">The sequence shown here is derived from an EMBL/GenBank/DDBJ whole genome shotgun (WGS) entry which is preliminary data.</text>
</comment>
<evidence type="ECO:0000256" key="5">
    <source>
        <dbReference type="SAM" id="MobiDB-lite"/>
    </source>
</evidence>
<dbReference type="GO" id="GO:0008270">
    <property type="term" value="F:zinc ion binding"/>
    <property type="evidence" value="ECO:0007669"/>
    <property type="project" value="UniProtKB-KW"/>
</dbReference>
<feature type="domain" description="Zinc finger DksA/TraR C4-type" evidence="6">
    <location>
        <begin position="89"/>
        <end position="115"/>
    </location>
</feature>
<organism evidence="7 8">
    <name type="scientific">Candidatus Zambryskibacteria bacterium CG_4_9_14_3_um_filter_42_15</name>
    <dbReference type="NCBI Taxonomy" id="1975112"/>
    <lineage>
        <taxon>Bacteria</taxon>
        <taxon>Candidatus Zambryskiibacteriota</taxon>
    </lineage>
</organism>
<dbReference type="InterPro" id="IPR000962">
    <property type="entry name" value="Znf_DskA_TraR"/>
</dbReference>
<evidence type="ECO:0000259" key="6">
    <source>
        <dbReference type="Pfam" id="PF01258"/>
    </source>
</evidence>
<dbReference type="PANTHER" id="PTHR33823">
    <property type="entry name" value="RNA POLYMERASE-BINDING TRANSCRIPTION FACTOR DKSA-RELATED"/>
    <property type="match status" value="1"/>
</dbReference>
<keyword evidence="3" id="KW-0862">Zinc</keyword>
<reference evidence="8" key="1">
    <citation type="submission" date="2017-09" db="EMBL/GenBank/DDBJ databases">
        <title>Depth-based differentiation of microbial function through sediment-hosted aquifers and enrichment of novel symbionts in the deep terrestrial subsurface.</title>
        <authorList>
            <person name="Probst A.J."/>
            <person name="Ladd B."/>
            <person name="Jarett J.K."/>
            <person name="Geller-Mcgrath D.E."/>
            <person name="Sieber C.M.K."/>
            <person name="Emerson J.B."/>
            <person name="Anantharaman K."/>
            <person name="Thomas B.C."/>
            <person name="Malmstrom R."/>
            <person name="Stieglmeier M."/>
            <person name="Klingl A."/>
            <person name="Woyke T."/>
            <person name="Ryan C.M."/>
            <person name="Banfield J.F."/>
        </authorList>
    </citation>
    <scope>NUCLEOTIDE SEQUENCE [LARGE SCALE GENOMIC DNA]</scope>
</reference>